<feature type="domain" description="KOW" evidence="6">
    <location>
        <begin position="7"/>
        <end position="34"/>
    </location>
</feature>
<dbReference type="InterPro" id="IPR003256">
    <property type="entry name" value="Ribosomal_uL24"/>
</dbReference>
<reference evidence="7" key="2">
    <citation type="submission" date="2003-12" db="EMBL/GenBank/DDBJ databases">
        <title>Monterey Bay Coastal Ocean Microbial Observatory environmental clone sequencing.</title>
        <authorList>
            <person name="DeLong E.F."/>
        </authorList>
    </citation>
    <scope>NUCLEOTIDE SEQUENCE</scope>
</reference>
<evidence type="ECO:0000256" key="2">
    <source>
        <dbReference type="ARBA" id="ARBA00022980"/>
    </source>
</evidence>
<dbReference type="InterPro" id="IPR005824">
    <property type="entry name" value="KOW"/>
</dbReference>
<dbReference type="GO" id="GO:1990904">
    <property type="term" value="C:ribonucleoprotein complex"/>
    <property type="evidence" value="ECO:0007669"/>
    <property type="project" value="UniProtKB-KW"/>
</dbReference>
<dbReference type="AlphaFoldDB" id="Q6SG37"/>
<dbReference type="GO" id="GO:0003735">
    <property type="term" value="F:structural constituent of ribosome"/>
    <property type="evidence" value="ECO:0007669"/>
    <property type="project" value="InterPro"/>
</dbReference>
<comment type="function">
    <text evidence="5">One of the proteins that surrounds the polypeptide exit tunnel on the outside of the subunit.</text>
</comment>
<comment type="similarity">
    <text evidence="1 5">Belongs to the universal ribosomal protein uL24 family.</text>
</comment>
<reference evidence="7" key="1">
    <citation type="submission" date="2003-11" db="EMBL/GenBank/DDBJ databases">
        <authorList>
            <person name="Heidelberg J.F."/>
            <person name="Eisen J.A."/>
            <person name="Nelson W.C."/>
            <person name="DeLong E.F."/>
        </authorList>
    </citation>
    <scope>NUCLEOTIDE SEQUENCE</scope>
</reference>
<keyword evidence="5" id="KW-0699">rRNA-binding</keyword>
<dbReference type="HAMAP" id="MF_01326_B">
    <property type="entry name" value="Ribosomal_uL24_B"/>
    <property type="match status" value="1"/>
</dbReference>
<proteinExistence type="inferred from homology"/>
<dbReference type="InterPro" id="IPR041988">
    <property type="entry name" value="Ribosomal_uL24_KOW"/>
</dbReference>
<keyword evidence="2 5" id="KW-0689">Ribosomal protein</keyword>
<evidence type="ECO:0000256" key="3">
    <source>
        <dbReference type="ARBA" id="ARBA00023274"/>
    </source>
</evidence>
<dbReference type="Pfam" id="PF17136">
    <property type="entry name" value="ribosomal_L24"/>
    <property type="match status" value="1"/>
</dbReference>
<dbReference type="Pfam" id="PF00467">
    <property type="entry name" value="KOW"/>
    <property type="match status" value="1"/>
</dbReference>
<dbReference type="PANTHER" id="PTHR12903">
    <property type="entry name" value="MITOCHONDRIAL RIBOSOMAL PROTEIN L24"/>
    <property type="match status" value="1"/>
</dbReference>
<dbReference type="Gene3D" id="2.30.30.30">
    <property type="match status" value="1"/>
</dbReference>
<evidence type="ECO:0000313" key="7">
    <source>
        <dbReference type="EMBL" id="AAR38025.1"/>
    </source>
</evidence>
<dbReference type="InterPro" id="IPR008991">
    <property type="entry name" value="Translation_prot_SH3-like_sf"/>
</dbReference>
<evidence type="ECO:0000256" key="4">
    <source>
        <dbReference type="ARBA" id="ARBA00035206"/>
    </source>
</evidence>
<accession>Q6SG37</accession>
<keyword evidence="3 5" id="KW-0687">Ribonucleoprotein</keyword>
<dbReference type="InterPro" id="IPR057264">
    <property type="entry name" value="Ribosomal_uL24_C"/>
</dbReference>
<evidence type="ECO:0000256" key="5">
    <source>
        <dbReference type="HAMAP-Rule" id="MF_01326"/>
    </source>
</evidence>
<protein>
    <recommendedName>
        <fullName evidence="4 5">Large ribosomal subunit protein uL24</fullName>
    </recommendedName>
</protein>
<organism evidence="7">
    <name type="scientific">uncultured marine bacterium 562</name>
    <dbReference type="NCBI Taxonomy" id="257397"/>
    <lineage>
        <taxon>Bacteria</taxon>
        <taxon>environmental samples</taxon>
    </lineage>
</organism>
<dbReference type="NCBIfam" id="TIGR01079">
    <property type="entry name" value="rplX_bact"/>
    <property type="match status" value="1"/>
</dbReference>
<dbReference type="SMART" id="SM00739">
    <property type="entry name" value="KOW"/>
    <property type="match status" value="1"/>
</dbReference>
<dbReference type="GO" id="GO:0006412">
    <property type="term" value="P:translation"/>
    <property type="evidence" value="ECO:0007669"/>
    <property type="project" value="UniProtKB-UniRule"/>
</dbReference>
<evidence type="ECO:0000256" key="1">
    <source>
        <dbReference type="ARBA" id="ARBA00010618"/>
    </source>
</evidence>
<gene>
    <name evidence="5 7" type="primary">rplX</name>
    <name evidence="7" type="ORF">MBMO_EBAC000-45B06.40</name>
</gene>
<dbReference type="EMBL" id="AY458644">
    <property type="protein sequence ID" value="AAR38025.1"/>
    <property type="molecule type" value="Genomic_DNA"/>
</dbReference>
<comment type="function">
    <text evidence="5">One of two assembly initiator proteins, it binds directly to the 5'-end of the 23S rRNA, where it nucleates assembly of the 50S subunit.</text>
</comment>
<dbReference type="GO" id="GO:0005840">
    <property type="term" value="C:ribosome"/>
    <property type="evidence" value="ECO:0007669"/>
    <property type="project" value="UniProtKB-KW"/>
</dbReference>
<dbReference type="InterPro" id="IPR014722">
    <property type="entry name" value="Rib_uL2_dom2"/>
</dbReference>
<dbReference type="GO" id="GO:0019843">
    <property type="term" value="F:rRNA binding"/>
    <property type="evidence" value="ECO:0007669"/>
    <property type="project" value="UniProtKB-UniRule"/>
</dbReference>
<sequence length="109" mass="12009">MNIVPTKLKTGDEVVVVTGKDKGKKGTLRKILKAKNKGFVTGINMVKKHTKPNPEMGITGGVVEQEAAIELSNIAIWNPSKKSKDKISYSKDSDGKKIRLFKSDKKEIK</sequence>
<keyword evidence="5" id="KW-0694">RNA-binding</keyword>
<name>Q6SG37_9BACT</name>
<dbReference type="CDD" id="cd06089">
    <property type="entry name" value="KOW_RPL26"/>
    <property type="match status" value="1"/>
</dbReference>
<dbReference type="SUPFAM" id="SSF50104">
    <property type="entry name" value="Translation proteins SH3-like domain"/>
    <property type="match status" value="1"/>
</dbReference>
<evidence type="ECO:0000259" key="6">
    <source>
        <dbReference type="SMART" id="SM00739"/>
    </source>
</evidence>
<comment type="subunit">
    <text evidence="5">Part of the 50S ribosomal subunit.</text>
</comment>